<name>A0ABW2P7B6_9ACTN</name>
<keyword evidence="2" id="KW-0238">DNA-binding</keyword>
<evidence type="ECO:0000313" key="5">
    <source>
        <dbReference type="EMBL" id="MFC7383678.1"/>
    </source>
</evidence>
<accession>A0ABW2P7B6</accession>
<organism evidence="5 6">
    <name type="scientific">Sphaerisporangium rhizosphaerae</name>
    <dbReference type="NCBI Taxonomy" id="2269375"/>
    <lineage>
        <taxon>Bacteria</taxon>
        <taxon>Bacillati</taxon>
        <taxon>Actinomycetota</taxon>
        <taxon>Actinomycetes</taxon>
        <taxon>Streptosporangiales</taxon>
        <taxon>Streptosporangiaceae</taxon>
        <taxon>Sphaerisporangium</taxon>
    </lineage>
</organism>
<evidence type="ECO:0000256" key="3">
    <source>
        <dbReference type="ARBA" id="ARBA00023163"/>
    </source>
</evidence>
<dbReference type="EMBL" id="JBHTCG010000009">
    <property type="protein sequence ID" value="MFC7383678.1"/>
    <property type="molecule type" value="Genomic_DNA"/>
</dbReference>
<feature type="domain" description="Transcriptional regulator LacI/GalR-like sensor" evidence="4">
    <location>
        <begin position="16"/>
        <end position="135"/>
    </location>
</feature>
<keyword evidence="1" id="KW-0805">Transcription regulation</keyword>
<dbReference type="CDD" id="cd06267">
    <property type="entry name" value="PBP1_LacI_sugar_binding-like"/>
    <property type="match status" value="1"/>
</dbReference>
<dbReference type="RefSeq" id="WP_380827224.1">
    <property type="nucleotide sequence ID" value="NZ_JBHTCG010000009.1"/>
</dbReference>
<dbReference type="PANTHER" id="PTHR30146">
    <property type="entry name" value="LACI-RELATED TRANSCRIPTIONAL REPRESSOR"/>
    <property type="match status" value="1"/>
</dbReference>
<comment type="caution">
    <text evidence="5">The sequence shown here is derived from an EMBL/GenBank/DDBJ whole genome shotgun (WGS) entry which is preliminary data.</text>
</comment>
<reference evidence="6" key="1">
    <citation type="journal article" date="2019" name="Int. J. Syst. Evol. Microbiol.">
        <title>The Global Catalogue of Microorganisms (GCM) 10K type strain sequencing project: providing services to taxonomists for standard genome sequencing and annotation.</title>
        <authorList>
            <consortium name="The Broad Institute Genomics Platform"/>
            <consortium name="The Broad Institute Genome Sequencing Center for Infectious Disease"/>
            <person name="Wu L."/>
            <person name="Ma J."/>
        </authorList>
    </citation>
    <scope>NUCLEOTIDE SEQUENCE [LARGE SCALE GENOMIC DNA]</scope>
    <source>
        <strain evidence="6">CECT 7649</strain>
    </source>
</reference>
<dbReference type="PANTHER" id="PTHR30146:SF153">
    <property type="entry name" value="LACTOSE OPERON REPRESSOR"/>
    <property type="match status" value="1"/>
</dbReference>
<gene>
    <name evidence="5" type="ORF">ACFQSB_15765</name>
</gene>
<evidence type="ECO:0000313" key="6">
    <source>
        <dbReference type="Proteomes" id="UP001596496"/>
    </source>
</evidence>
<proteinExistence type="predicted"/>
<dbReference type="Proteomes" id="UP001596496">
    <property type="component" value="Unassembled WGS sequence"/>
</dbReference>
<evidence type="ECO:0000256" key="1">
    <source>
        <dbReference type="ARBA" id="ARBA00023015"/>
    </source>
</evidence>
<sequence length="152" mass="15840">MKPPGSRKSTCGSAPRHLIALGHRRIAMIAGHDRILCCRARLDGYRSALEAAGLRVDSDLVVHAELARHDGRVAALRLPHGPERPTAIFEAGAGSPTFVGGVAVADVLLAASVTAVIACNDVIAPAGLTGRETHGFTPLTRWDQPLSGGGNR</sequence>
<dbReference type="Gene3D" id="3.40.50.2300">
    <property type="match status" value="1"/>
</dbReference>
<keyword evidence="3" id="KW-0804">Transcription</keyword>
<evidence type="ECO:0000259" key="4">
    <source>
        <dbReference type="Pfam" id="PF13377"/>
    </source>
</evidence>
<dbReference type="InterPro" id="IPR028082">
    <property type="entry name" value="Peripla_BP_I"/>
</dbReference>
<dbReference type="Pfam" id="PF13377">
    <property type="entry name" value="Peripla_BP_3"/>
    <property type="match status" value="1"/>
</dbReference>
<dbReference type="InterPro" id="IPR046335">
    <property type="entry name" value="LacI/GalR-like_sensor"/>
</dbReference>
<dbReference type="SUPFAM" id="SSF53822">
    <property type="entry name" value="Periplasmic binding protein-like I"/>
    <property type="match status" value="1"/>
</dbReference>
<protein>
    <submittedName>
        <fullName evidence="5">Substrate-binding domain-containing protein</fullName>
    </submittedName>
</protein>
<keyword evidence="6" id="KW-1185">Reference proteome</keyword>
<evidence type="ECO:0000256" key="2">
    <source>
        <dbReference type="ARBA" id="ARBA00023125"/>
    </source>
</evidence>